<organism evidence="4 5">
    <name type="scientific">Alicyclobacillus mengziensis</name>
    <dbReference type="NCBI Taxonomy" id="2931921"/>
    <lineage>
        <taxon>Bacteria</taxon>
        <taxon>Bacillati</taxon>
        <taxon>Bacillota</taxon>
        <taxon>Bacilli</taxon>
        <taxon>Bacillales</taxon>
        <taxon>Alicyclobacillaceae</taxon>
        <taxon>Alicyclobacillus</taxon>
    </lineage>
</organism>
<evidence type="ECO:0000313" key="4">
    <source>
        <dbReference type="EMBL" id="QSO46747.1"/>
    </source>
</evidence>
<protein>
    <submittedName>
        <fullName evidence="4">DUF4367 domain-containing protein</fullName>
    </submittedName>
</protein>
<dbReference type="RefSeq" id="WP_206656111.1">
    <property type="nucleotide sequence ID" value="NZ_CP071182.1"/>
</dbReference>
<dbReference type="Proteomes" id="UP000663505">
    <property type="component" value="Chromosome"/>
</dbReference>
<keyword evidence="5" id="KW-1185">Reference proteome</keyword>
<name>A0A9X7VXL0_9BACL</name>
<dbReference type="EMBL" id="CP071182">
    <property type="protein sequence ID" value="QSO46747.1"/>
    <property type="molecule type" value="Genomic_DNA"/>
</dbReference>
<evidence type="ECO:0000256" key="1">
    <source>
        <dbReference type="SAM" id="MobiDB-lite"/>
    </source>
</evidence>
<dbReference type="InterPro" id="IPR025377">
    <property type="entry name" value="DUF4367"/>
</dbReference>
<feature type="region of interest" description="Disordered" evidence="1">
    <location>
        <begin position="100"/>
        <end position="122"/>
    </location>
</feature>
<gene>
    <name evidence="4" type="ORF">JZ786_20260</name>
</gene>
<dbReference type="AlphaFoldDB" id="A0A9X7VXL0"/>
<reference evidence="4 5" key="1">
    <citation type="submission" date="2021-02" db="EMBL/GenBank/DDBJ databases">
        <title>Alicyclobacillus curvatus sp. nov. and Alicyclobacillus mengziensis sp. nov., two acidophilic bacteria isolated from acid mine drainage.</title>
        <authorList>
            <person name="Huang Y."/>
        </authorList>
    </citation>
    <scope>NUCLEOTIDE SEQUENCE [LARGE SCALE GENOMIC DNA]</scope>
    <source>
        <strain evidence="4 5">S30H14</strain>
    </source>
</reference>
<keyword evidence="2" id="KW-1133">Transmembrane helix</keyword>
<evidence type="ECO:0000259" key="3">
    <source>
        <dbReference type="Pfam" id="PF14285"/>
    </source>
</evidence>
<feature type="transmembrane region" description="Helical" evidence="2">
    <location>
        <begin position="43"/>
        <end position="63"/>
    </location>
</feature>
<dbReference type="KEGG" id="afx:JZ786_20260"/>
<sequence length="287" mass="31547">MNFESRIRDVIVKHAETIPVESDLFSKIESRIDAKQKKPYRKWIIGTGLAGALLIGANTVVFAETGKSLLDVILHTNKISQGSGMLSDWVFIPEGGKSPTAAQASRAHSSLPTAPTKQHSSPSQLSAQVQQLGISANGKEFTANHYDQSLNQFLSTNQFPKIKTGEVQVQFVDAVFKDKATDQFSLDVTGLKRIDNRPKQVRLVLYHNEAGSFQIDGDSSALGNVKQQVTIDGQDATYISFINGTGSNQQYLTWSRGSWVILLMGEVPKQTFMQIAQSVDQQAQAYQ</sequence>
<accession>A0A9X7VXL0</accession>
<proteinExistence type="predicted"/>
<evidence type="ECO:0000313" key="5">
    <source>
        <dbReference type="Proteomes" id="UP000663505"/>
    </source>
</evidence>
<keyword evidence="2" id="KW-0472">Membrane</keyword>
<keyword evidence="2" id="KW-0812">Transmembrane</keyword>
<feature type="domain" description="DUF4367" evidence="3">
    <location>
        <begin position="206"/>
        <end position="279"/>
    </location>
</feature>
<evidence type="ECO:0000256" key="2">
    <source>
        <dbReference type="SAM" id="Phobius"/>
    </source>
</evidence>
<dbReference type="Pfam" id="PF14285">
    <property type="entry name" value="DUF4367"/>
    <property type="match status" value="1"/>
</dbReference>